<dbReference type="InterPro" id="IPR052111">
    <property type="entry name" value="Spermatogenesis_Ciliary_MAP"/>
</dbReference>
<dbReference type="Gene3D" id="1.10.418.10">
    <property type="entry name" value="Calponin-like domain"/>
    <property type="match status" value="1"/>
</dbReference>
<evidence type="ECO:0000313" key="5">
    <source>
        <dbReference type="RefSeq" id="XP_065651782.1"/>
    </source>
</evidence>
<evidence type="ECO:0000256" key="2">
    <source>
        <dbReference type="SAM" id="MobiDB-lite"/>
    </source>
</evidence>
<dbReference type="PANTHER" id="PTHR12509">
    <property type="entry name" value="SPERMATOGENESIS-ASSOCIATED 4-RELATED"/>
    <property type="match status" value="1"/>
</dbReference>
<dbReference type="InterPro" id="IPR036872">
    <property type="entry name" value="CH_dom_sf"/>
</dbReference>
<sequence length="421" mass="48289">MSSISELSEASLQELYTWIDEIPLSRPKKNFARDFSDGVLVAEIIKHFIPSIVDLHNYVTANSTSLKTDNWNLLSRKVFNRLSFNVEEDHIRGIVMCRPGYIEHVLTNLRENIDSYMARKKTADVAEKNLIENGSNSYQPLYNYPTAYSDNQKYVPLPNPVYHFQNSDNDNENLKNDINKAKPMIQEDQVIINKHNSEQPATGDLSLQSGNNLSISKKTTKKSKSDSKEAEKLKEAKKLNDHDPQISSPGSNKSLKTTGPTAMNPSTQTNNKMKQKLNHKNDISVKNNSGEFRVILEEKEQALLAAQETIQILHAKIRRLEHLLQLKDLRINELKESSQQQQQQQPVIFNQTQAEHQNIPLVNQNYVLPPPTHLYPYQQNGNFSGQITSLPLINNKQNLKDNRGVQLDKDSRYTRLRYRIF</sequence>
<feature type="domain" description="Calponin-homology (CH)" evidence="3">
    <location>
        <begin position="9"/>
        <end position="117"/>
    </location>
</feature>
<keyword evidence="5" id="KW-0969">Cilium</keyword>
<feature type="compositionally biased region" description="Basic and acidic residues" evidence="2">
    <location>
        <begin position="223"/>
        <end position="244"/>
    </location>
</feature>
<feature type="region of interest" description="Disordered" evidence="2">
    <location>
        <begin position="199"/>
        <end position="280"/>
    </location>
</feature>
<dbReference type="Pfam" id="PF06294">
    <property type="entry name" value="CH_2"/>
    <property type="match status" value="1"/>
</dbReference>
<dbReference type="Proteomes" id="UP001652625">
    <property type="component" value="Chromosome 04"/>
</dbReference>
<keyword evidence="5" id="KW-0282">Flagellum</keyword>
<accession>A0ABM4BRL5</accession>
<organism evidence="4 5">
    <name type="scientific">Hydra vulgaris</name>
    <name type="common">Hydra</name>
    <name type="synonym">Hydra attenuata</name>
    <dbReference type="NCBI Taxonomy" id="6087"/>
    <lineage>
        <taxon>Eukaryota</taxon>
        <taxon>Metazoa</taxon>
        <taxon>Cnidaria</taxon>
        <taxon>Hydrozoa</taxon>
        <taxon>Hydroidolina</taxon>
        <taxon>Anthoathecata</taxon>
        <taxon>Aplanulata</taxon>
        <taxon>Hydridae</taxon>
        <taxon>Hydra</taxon>
    </lineage>
</organism>
<keyword evidence="5" id="KW-0966">Cell projection</keyword>
<dbReference type="PROSITE" id="PS50021">
    <property type="entry name" value="CH"/>
    <property type="match status" value="1"/>
</dbReference>
<name>A0ABM4BRL5_HYDVU</name>
<evidence type="ECO:0000256" key="1">
    <source>
        <dbReference type="SAM" id="Coils"/>
    </source>
</evidence>
<evidence type="ECO:0000313" key="4">
    <source>
        <dbReference type="Proteomes" id="UP001652625"/>
    </source>
</evidence>
<feature type="coiled-coil region" evidence="1">
    <location>
        <begin position="296"/>
        <end position="344"/>
    </location>
</feature>
<evidence type="ECO:0000259" key="3">
    <source>
        <dbReference type="PROSITE" id="PS50021"/>
    </source>
</evidence>
<dbReference type="InterPro" id="IPR001715">
    <property type="entry name" value="CH_dom"/>
</dbReference>
<dbReference type="GeneID" id="101235244"/>
<dbReference type="RefSeq" id="XP_065651782.1">
    <property type="nucleotide sequence ID" value="XM_065795710.1"/>
</dbReference>
<keyword evidence="1" id="KW-0175">Coiled coil</keyword>
<feature type="compositionally biased region" description="Polar residues" evidence="2">
    <location>
        <begin position="205"/>
        <end position="215"/>
    </location>
</feature>
<reference evidence="5" key="1">
    <citation type="submission" date="2025-08" db="UniProtKB">
        <authorList>
            <consortium name="RefSeq"/>
        </authorList>
    </citation>
    <scope>IDENTIFICATION</scope>
</reference>
<protein>
    <submittedName>
        <fullName evidence="5">Sperm flagellar protein 1 isoform X6</fullName>
    </submittedName>
</protein>
<proteinExistence type="predicted"/>
<gene>
    <name evidence="5" type="primary">LOC101235244</name>
</gene>
<feature type="compositionally biased region" description="Polar residues" evidence="2">
    <location>
        <begin position="245"/>
        <end position="272"/>
    </location>
</feature>
<dbReference type="SUPFAM" id="SSF47576">
    <property type="entry name" value="Calponin-homology domain, CH-domain"/>
    <property type="match status" value="1"/>
</dbReference>
<dbReference type="InterPro" id="IPR010441">
    <property type="entry name" value="CH_2"/>
</dbReference>
<dbReference type="PANTHER" id="PTHR12509:SF9">
    <property type="entry name" value="SPERM FLAGELLAR PROTEIN 1 ISOFORM X1"/>
    <property type="match status" value="1"/>
</dbReference>
<keyword evidence="4" id="KW-1185">Reference proteome</keyword>